<dbReference type="InterPro" id="IPR013783">
    <property type="entry name" value="Ig-like_fold"/>
</dbReference>
<dbReference type="PANTHER" id="PTHR11481">
    <property type="entry name" value="IMMUNOGLOBULIN FC RECEPTOR"/>
    <property type="match status" value="1"/>
</dbReference>
<dbReference type="SUPFAM" id="SSF56487">
    <property type="entry name" value="SRCR-like"/>
    <property type="match status" value="1"/>
</dbReference>
<dbReference type="PROSITE" id="PS50835">
    <property type="entry name" value="IG_LIKE"/>
    <property type="match status" value="4"/>
</dbReference>
<evidence type="ECO:0000256" key="5">
    <source>
        <dbReference type="ARBA" id="ARBA00023136"/>
    </source>
</evidence>
<keyword evidence="13" id="KW-1185">Reference proteome</keyword>
<dbReference type="GO" id="GO:0006955">
    <property type="term" value="P:immune response"/>
    <property type="evidence" value="ECO:0007669"/>
    <property type="project" value="TreeGrafter"/>
</dbReference>
<dbReference type="InterPro" id="IPR050488">
    <property type="entry name" value="Ig_Fc_receptor"/>
</dbReference>
<dbReference type="PROSITE" id="PS00420">
    <property type="entry name" value="SRCR_1"/>
    <property type="match status" value="1"/>
</dbReference>
<evidence type="ECO:0000256" key="1">
    <source>
        <dbReference type="ARBA" id="ARBA00004236"/>
    </source>
</evidence>
<reference evidence="12" key="2">
    <citation type="submission" date="2025-09" db="UniProtKB">
        <authorList>
            <consortium name="Ensembl"/>
        </authorList>
    </citation>
    <scope>IDENTIFICATION</scope>
</reference>
<dbReference type="FunFam" id="2.60.40.10:FF:000357">
    <property type="entry name" value="Fc receptor like 1"/>
    <property type="match status" value="1"/>
</dbReference>
<dbReference type="InterPro" id="IPR013151">
    <property type="entry name" value="Immunoglobulin_dom"/>
</dbReference>
<dbReference type="Gene3D" id="2.60.40.10">
    <property type="entry name" value="Immunoglobulins"/>
    <property type="match status" value="4"/>
</dbReference>
<dbReference type="Ensembl" id="ENSCLAT00000022647.1">
    <property type="protein sequence ID" value="ENSCLAP00000022441.1"/>
    <property type="gene ID" value="ENSCLAG00000015395.1"/>
</dbReference>
<feature type="domain" description="Ig-like" evidence="11">
    <location>
        <begin position="213"/>
        <end position="286"/>
    </location>
</feature>
<comment type="caution">
    <text evidence="9">Lacks conserved residue(s) required for the propagation of feature annotation.</text>
</comment>
<keyword evidence="2" id="KW-1003">Cell membrane</keyword>
<dbReference type="FunFam" id="3.10.250.10:FF:000010">
    <property type="entry name" value="T-cell differentiation antigen CD6"/>
    <property type="match status" value="1"/>
</dbReference>
<evidence type="ECO:0000256" key="4">
    <source>
        <dbReference type="ARBA" id="ARBA00022737"/>
    </source>
</evidence>
<dbReference type="PRINTS" id="PR00258">
    <property type="entry name" value="SPERACTRCPTR"/>
</dbReference>
<keyword evidence="6 9" id="KW-1015">Disulfide bond</keyword>
<dbReference type="SMART" id="SM00408">
    <property type="entry name" value="IGc2"/>
    <property type="match status" value="4"/>
</dbReference>
<organism evidence="12 13">
    <name type="scientific">Chinchilla lanigera</name>
    <name type="common">Long-tailed chinchilla</name>
    <name type="synonym">Chinchilla villidera</name>
    <dbReference type="NCBI Taxonomy" id="34839"/>
    <lineage>
        <taxon>Eukaryota</taxon>
        <taxon>Metazoa</taxon>
        <taxon>Chordata</taxon>
        <taxon>Craniata</taxon>
        <taxon>Vertebrata</taxon>
        <taxon>Euteleostomi</taxon>
        <taxon>Mammalia</taxon>
        <taxon>Eutheria</taxon>
        <taxon>Euarchontoglires</taxon>
        <taxon>Glires</taxon>
        <taxon>Rodentia</taxon>
        <taxon>Hystricomorpha</taxon>
        <taxon>Chinchillidae</taxon>
        <taxon>Chinchilla</taxon>
    </lineage>
</organism>
<evidence type="ECO:0000256" key="3">
    <source>
        <dbReference type="ARBA" id="ARBA00022729"/>
    </source>
</evidence>
<evidence type="ECO:0000259" key="11">
    <source>
        <dbReference type="PROSITE" id="PS50835"/>
    </source>
</evidence>
<feature type="domain" description="SRCR" evidence="10">
    <location>
        <begin position="387"/>
        <end position="488"/>
    </location>
</feature>
<evidence type="ECO:0000256" key="6">
    <source>
        <dbReference type="ARBA" id="ARBA00023157"/>
    </source>
</evidence>
<dbReference type="GeneTree" id="ENSGT01050000244808"/>
<dbReference type="PANTHER" id="PTHR11481:SF69">
    <property type="entry name" value="FC RECEPTOR-LIKE S, SCAVENGER RECEPTOR"/>
    <property type="match status" value="1"/>
</dbReference>
<dbReference type="SMART" id="SM00409">
    <property type="entry name" value="IG"/>
    <property type="match status" value="4"/>
</dbReference>
<protein>
    <submittedName>
        <fullName evidence="12">Fc receptor-like protein 2</fullName>
    </submittedName>
</protein>
<dbReference type="InterPro" id="IPR007110">
    <property type="entry name" value="Ig-like_dom"/>
</dbReference>
<dbReference type="GO" id="GO:0007166">
    <property type="term" value="P:cell surface receptor signaling pathway"/>
    <property type="evidence" value="ECO:0007669"/>
    <property type="project" value="TreeGrafter"/>
</dbReference>
<gene>
    <name evidence="12" type="primary">LOC102020322</name>
</gene>
<dbReference type="SMART" id="SM00202">
    <property type="entry name" value="SR"/>
    <property type="match status" value="1"/>
</dbReference>
<dbReference type="Proteomes" id="UP000694398">
    <property type="component" value="Unassembled WGS sequence"/>
</dbReference>
<dbReference type="InterPro" id="IPR003599">
    <property type="entry name" value="Ig_sub"/>
</dbReference>
<name>A0A8C2W394_CHILA</name>
<dbReference type="OMA" id="GAAKHTP"/>
<dbReference type="InterPro" id="IPR001190">
    <property type="entry name" value="SRCR"/>
</dbReference>
<feature type="domain" description="Ig-like" evidence="11">
    <location>
        <begin position="9"/>
        <end position="101"/>
    </location>
</feature>
<keyword evidence="8" id="KW-0393">Immunoglobulin domain</keyword>
<evidence type="ECO:0000256" key="8">
    <source>
        <dbReference type="ARBA" id="ARBA00023319"/>
    </source>
</evidence>
<dbReference type="InterPro" id="IPR003598">
    <property type="entry name" value="Ig_sub2"/>
</dbReference>
<dbReference type="GO" id="GO:0009897">
    <property type="term" value="C:external side of plasma membrane"/>
    <property type="evidence" value="ECO:0007669"/>
    <property type="project" value="TreeGrafter"/>
</dbReference>
<comment type="subcellular location">
    <subcellularLocation>
        <location evidence="1">Cell membrane</location>
    </subcellularLocation>
</comment>
<dbReference type="InterPro" id="IPR036179">
    <property type="entry name" value="Ig-like_dom_sf"/>
</dbReference>
<dbReference type="AlphaFoldDB" id="A0A8C2W394"/>
<proteinExistence type="predicted"/>
<dbReference type="GO" id="GO:0004888">
    <property type="term" value="F:transmembrane signaling receptor activity"/>
    <property type="evidence" value="ECO:0007669"/>
    <property type="project" value="TreeGrafter"/>
</dbReference>
<dbReference type="Gene3D" id="3.10.250.10">
    <property type="entry name" value="SRCR-like domain"/>
    <property type="match status" value="1"/>
</dbReference>
<evidence type="ECO:0000256" key="7">
    <source>
        <dbReference type="ARBA" id="ARBA00023180"/>
    </source>
</evidence>
<keyword evidence="4" id="KW-0677">Repeat</keyword>
<accession>A0A8C2W394</accession>
<reference evidence="12" key="1">
    <citation type="submission" date="2025-08" db="UniProtKB">
        <authorList>
            <consortium name="Ensembl"/>
        </authorList>
    </citation>
    <scope>IDENTIFICATION</scope>
</reference>
<evidence type="ECO:0000259" key="10">
    <source>
        <dbReference type="PROSITE" id="PS50287"/>
    </source>
</evidence>
<feature type="disulfide bond" evidence="9">
    <location>
        <begin position="459"/>
        <end position="469"/>
    </location>
</feature>
<dbReference type="SUPFAM" id="SSF48726">
    <property type="entry name" value="Immunoglobulin"/>
    <property type="match status" value="4"/>
</dbReference>
<evidence type="ECO:0000256" key="2">
    <source>
        <dbReference type="ARBA" id="ARBA00022475"/>
    </source>
</evidence>
<evidence type="ECO:0000313" key="12">
    <source>
        <dbReference type="Ensembl" id="ENSCLAP00000022441.1"/>
    </source>
</evidence>
<dbReference type="PROSITE" id="PS50287">
    <property type="entry name" value="SRCR_2"/>
    <property type="match status" value="1"/>
</dbReference>
<keyword evidence="5" id="KW-0472">Membrane</keyword>
<dbReference type="Pfam" id="PF00530">
    <property type="entry name" value="SRCR"/>
    <property type="match status" value="1"/>
</dbReference>
<feature type="domain" description="Ig-like" evidence="11">
    <location>
        <begin position="109"/>
        <end position="186"/>
    </location>
</feature>
<sequence>LPLCSLTAPVGAQSDWLSISVPSRAYEGDKVTITCSGEDNDAIKELVYYKNGHQISTHNRASGYIISNARTGDSGRYSCKANRKFLWLLSKQEETESVWLTVQELFPVPTLTFSPYWPTEGRSLTLSCDTRLPSDRSWISLRYDFSRDYSTLGWREWSSKFEISAIRKEDSGYYWCEAKTSSYSVSKKSSKTYISVQRISVSEVSMETHPPGGQRLILVCSVAEGTGDITFSWYREDTKENLGTKSQRSQRAELQIPVVQESHAGGYYCTADNSYGPVQSKAVHITVRIPASRPLLTISAPRALAFIGDVVELHCEDWRASPPIVYQFYHGDNILGNISAPARGGTSFNFSVAANHSGNYSCKADNGWGLKASEVVTLNVTEAPHKVRLMNGRHRCEGRVEVEQEGRWGTVCDDGWDIKDVAVVCRELGCGAAKHTPVALLYPPVAAEALPVLIQVALCNGTEVALAECEQVEAFDCGHNEDAGAVCEGGYDRVWAWA</sequence>
<dbReference type="InterPro" id="IPR036772">
    <property type="entry name" value="SRCR-like_dom_sf"/>
</dbReference>
<keyword evidence="3" id="KW-0732">Signal</keyword>
<evidence type="ECO:0000256" key="9">
    <source>
        <dbReference type="PROSITE-ProRule" id="PRU00196"/>
    </source>
</evidence>
<feature type="domain" description="Ig-like" evidence="11">
    <location>
        <begin position="294"/>
        <end position="381"/>
    </location>
</feature>
<dbReference type="Pfam" id="PF13895">
    <property type="entry name" value="Ig_2"/>
    <property type="match status" value="2"/>
</dbReference>
<dbReference type="Pfam" id="PF00047">
    <property type="entry name" value="ig"/>
    <property type="match status" value="1"/>
</dbReference>
<keyword evidence="7" id="KW-0325">Glycoprotein</keyword>
<evidence type="ECO:0000313" key="13">
    <source>
        <dbReference type="Proteomes" id="UP000694398"/>
    </source>
</evidence>